<dbReference type="Gene3D" id="1.20.1250.20">
    <property type="entry name" value="MFS general substrate transporter like domains"/>
    <property type="match status" value="1"/>
</dbReference>
<dbReference type="AlphaFoldDB" id="A0A9P5CNH8"/>
<protein>
    <submittedName>
        <fullName evidence="8">MFS general substrate transporter</fullName>
    </submittedName>
</protein>
<evidence type="ECO:0000256" key="6">
    <source>
        <dbReference type="SAM" id="Phobius"/>
    </source>
</evidence>
<evidence type="ECO:0000313" key="9">
    <source>
        <dbReference type="Proteomes" id="UP000803844"/>
    </source>
</evidence>
<feature type="transmembrane region" description="Helical" evidence="6">
    <location>
        <begin position="30"/>
        <end position="48"/>
    </location>
</feature>
<dbReference type="GeneID" id="63832945"/>
<feature type="transmembrane region" description="Helical" evidence="6">
    <location>
        <begin position="380"/>
        <end position="398"/>
    </location>
</feature>
<feature type="transmembrane region" description="Helical" evidence="6">
    <location>
        <begin position="346"/>
        <end position="368"/>
    </location>
</feature>
<dbReference type="SUPFAM" id="SSF103473">
    <property type="entry name" value="MFS general substrate transporter"/>
    <property type="match status" value="1"/>
</dbReference>
<comment type="subcellular location">
    <subcellularLocation>
        <location evidence="1">Membrane</location>
        <topology evidence="1">Multi-pass membrane protein</topology>
    </subcellularLocation>
</comment>
<keyword evidence="5 6" id="KW-0472">Membrane</keyword>
<evidence type="ECO:0000259" key="7">
    <source>
        <dbReference type="PROSITE" id="PS50850"/>
    </source>
</evidence>
<dbReference type="EMBL" id="MU032348">
    <property type="protein sequence ID" value="KAF3764151.1"/>
    <property type="molecule type" value="Genomic_DNA"/>
</dbReference>
<dbReference type="InterPro" id="IPR050360">
    <property type="entry name" value="MFS_Sugar_Transporters"/>
</dbReference>
<feature type="transmembrane region" description="Helical" evidence="6">
    <location>
        <begin position="55"/>
        <end position="76"/>
    </location>
</feature>
<evidence type="ECO:0000256" key="4">
    <source>
        <dbReference type="ARBA" id="ARBA00022989"/>
    </source>
</evidence>
<dbReference type="PANTHER" id="PTHR48022:SF2">
    <property type="entry name" value="PLASTIDIC GLUCOSE TRANSPORTER 4"/>
    <property type="match status" value="1"/>
</dbReference>
<gene>
    <name evidence="8" type="ORF">M406DRAFT_229666</name>
</gene>
<feature type="non-terminal residue" evidence="8">
    <location>
        <position position="422"/>
    </location>
</feature>
<dbReference type="GO" id="GO:0005351">
    <property type="term" value="F:carbohydrate:proton symporter activity"/>
    <property type="evidence" value="ECO:0007669"/>
    <property type="project" value="TreeGrafter"/>
</dbReference>
<dbReference type="RefSeq" id="XP_040775112.1">
    <property type="nucleotide sequence ID" value="XM_040915816.1"/>
</dbReference>
<keyword evidence="4 6" id="KW-1133">Transmembrane helix</keyword>
<evidence type="ECO:0000256" key="2">
    <source>
        <dbReference type="ARBA" id="ARBA00010992"/>
    </source>
</evidence>
<feature type="transmembrane region" description="Helical" evidence="6">
    <location>
        <begin position="278"/>
        <end position="298"/>
    </location>
</feature>
<name>A0A9P5CNH8_CRYP1</name>
<feature type="transmembrane region" description="Helical" evidence="6">
    <location>
        <begin position="119"/>
        <end position="140"/>
    </location>
</feature>
<keyword evidence="9" id="KW-1185">Reference proteome</keyword>
<dbReference type="InterPro" id="IPR020846">
    <property type="entry name" value="MFS_dom"/>
</dbReference>
<reference evidence="8" key="1">
    <citation type="journal article" date="2020" name="Phytopathology">
        <title>Genome sequence of the chestnut blight fungus Cryphonectria parasitica EP155: A fundamental resource for an archetypical invasive plant pathogen.</title>
        <authorList>
            <person name="Crouch J.A."/>
            <person name="Dawe A."/>
            <person name="Aerts A."/>
            <person name="Barry K."/>
            <person name="Churchill A.C.L."/>
            <person name="Grimwood J."/>
            <person name="Hillman B."/>
            <person name="Milgroom M.G."/>
            <person name="Pangilinan J."/>
            <person name="Smith M."/>
            <person name="Salamov A."/>
            <person name="Schmutz J."/>
            <person name="Yadav J."/>
            <person name="Grigoriev I.V."/>
            <person name="Nuss D."/>
        </authorList>
    </citation>
    <scope>NUCLEOTIDE SEQUENCE</scope>
    <source>
        <strain evidence="8">EP155</strain>
    </source>
</reference>
<evidence type="ECO:0000313" key="8">
    <source>
        <dbReference type="EMBL" id="KAF3764151.1"/>
    </source>
</evidence>
<feature type="transmembrane region" description="Helical" evidence="6">
    <location>
        <begin position="246"/>
        <end position="266"/>
    </location>
</feature>
<proteinExistence type="inferred from homology"/>
<dbReference type="InterPro" id="IPR036259">
    <property type="entry name" value="MFS_trans_sf"/>
</dbReference>
<feature type="transmembrane region" description="Helical" evidence="6">
    <location>
        <begin position="88"/>
        <end position="107"/>
    </location>
</feature>
<comment type="caution">
    <text evidence="8">The sequence shown here is derived from an EMBL/GenBank/DDBJ whole genome shotgun (WGS) entry which is preliminary data.</text>
</comment>
<feature type="domain" description="Major facilitator superfamily (MFS) profile" evidence="7">
    <location>
        <begin position="1"/>
        <end position="402"/>
    </location>
</feature>
<dbReference type="Proteomes" id="UP000803844">
    <property type="component" value="Unassembled WGS sequence"/>
</dbReference>
<dbReference type="OrthoDB" id="6612291at2759"/>
<accession>A0A9P5CNH8</accession>
<feature type="transmembrane region" description="Helical" evidence="6">
    <location>
        <begin position="310"/>
        <end position="334"/>
    </location>
</feature>
<organism evidence="8 9">
    <name type="scientific">Cryphonectria parasitica (strain ATCC 38755 / EP155)</name>
    <dbReference type="NCBI Taxonomy" id="660469"/>
    <lineage>
        <taxon>Eukaryota</taxon>
        <taxon>Fungi</taxon>
        <taxon>Dikarya</taxon>
        <taxon>Ascomycota</taxon>
        <taxon>Pezizomycotina</taxon>
        <taxon>Sordariomycetes</taxon>
        <taxon>Sordariomycetidae</taxon>
        <taxon>Diaporthales</taxon>
        <taxon>Cryphonectriaceae</taxon>
        <taxon>Cryphonectria-Endothia species complex</taxon>
        <taxon>Cryphonectria</taxon>
    </lineage>
</organism>
<dbReference type="PANTHER" id="PTHR48022">
    <property type="entry name" value="PLASTIDIC GLUCOSE TRANSPORTER 4"/>
    <property type="match status" value="1"/>
</dbReference>
<dbReference type="Pfam" id="PF00083">
    <property type="entry name" value="Sugar_tr"/>
    <property type="match status" value="1"/>
</dbReference>
<comment type="similarity">
    <text evidence="2">Belongs to the major facilitator superfamily. Sugar transporter (TC 2.A.1.1) family.</text>
</comment>
<sequence>LSWNAVAAPAQVLGQFSMGPIADYFGRRTVIFFNLAVMVIGVIVEFVATNWKVFAVARFLLAFVSGLTQATAPLYIGELAPRNARGLMISLFLFIYLISVVLCYVGAEVWPEADNKWAYRMPLLVCVCLPVIVLVVQVFLLCESPAWLIMHGKTEKAKKMILFMYPNRSEEDRELIYAEYEYTLGQEAEKKELMKQSSFTECFKGTDLRRTFCAFFPPLTASLAGNVITGPQKTYFFTLAGQSNSLESTCIAIALQILAIMTVFFLSEFKAIGRRRLLLTGECGLLISMIGIGVSGLATKLPYTLQTGHIMLAFLCIGSYSSTLGPNACGWIYIGESGSMRLRAKTATIGALGNGILGVTYNIAIPYMLETDRLGVGGSALYFAGFGVITLLVTYFFIPDYTGRSYAQIDELFSRKIPARKF</sequence>
<feature type="non-terminal residue" evidence="8">
    <location>
        <position position="1"/>
    </location>
</feature>
<dbReference type="GO" id="GO:0016020">
    <property type="term" value="C:membrane"/>
    <property type="evidence" value="ECO:0007669"/>
    <property type="project" value="UniProtKB-SubCell"/>
</dbReference>
<evidence type="ECO:0000256" key="5">
    <source>
        <dbReference type="ARBA" id="ARBA00023136"/>
    </source>
</evidence>
<dbReference type="InterPro" id="IPR005828">
    <property type="entry name" value="MFS_sugar_transport-like"/>
</dbReference>
<keyword evidence="3 6" id="KW-0812">Transmembrane</keyword>
<evidence type="ECO:0000256" key="3">
    <source>
        <dbReference type="ARBA" id="ARBA00022692"/>
    </source>
</evidence>
<evidence type="ECO:0000256" key="1">
    <source>
        <dbReference type="ARBA" id="ARBA00004141"/>
    </source>
</evidence>
<dbReference type="PROSITE" id="PS50850">
    <property type="entry name" value="MFS"/>
    <property type="match status" value="1"/>
</dbReference>